<feature type="transmembrane region" description="Helical" evidence="2">
    <location>
        <begin position="25"/>
        <end position="43"/>
    </location>
</feature>
<keyword evidence="2" id="KW-0472">Membrane</keyword>
<dbReference type="PANTHER" id="PTHR30383">
    <property type="entry name" value="THIOESTERASE 1/PROTEASE 1/LYSOPHOSPHOLIPASE L1"/>
    <property type="match status" value="1"/>
</dbReference>
<dbReference type="Proteomes" id="UP000182841">
    <property type="component" value="Unassembled WGS sequence"/>
</dbReference>
<reference evidence="4" key="1">
    <citation type="submission" date="2016-10" db="EMBL/GenBank/DDBJ databases">
        <authorList>
            <person name="Varghese N."/>
            <person name="Submissions S."/>
        </authorList>
    </citation>
    <scope>NUCLEOTIDE SEQUENCE [LARGE SCALE GENOMIC DNA]</scope>
    <source>
        <strain evidence="4">CGMCC 4.6825</strain>
    </source>
</reference>
<dbReference type="EMBL" id="FOGO01000001">
    <property type="protein sequence ID" value="SER40402.1"/>
    <property type="molecule type" value="Genomic_DNA"/>
</dbReference>
<dbReference type="PANTHER" id="PTHR30383:SF5">
    <property type="entry name" value="SGNH HYDROLASE-TYPE ESTERASE DOMAIN-CONTAINING PROTEIN"/>
    <property type="match status" value="1"/>
</dbReference>
<evidence type="ECO:0000256" key="2">
    <source>
        <dbReference type="SAM" id="Phobius"/>
    </source>
</evidence>
<feature type="region of interest" description="Disordered" evidence="1">
    <location>
        <begin position="48"/>
        <end position="78"/>
    </location>
</feature>
<dbReference type="STRING" id="943816.AN217_08490"/>
<keyword evidence="4" id="KW-1185">Reference proteome</keyword>
<dbReference type="Pfam" id="PF00657">
    <property type="entry name" value="Lipase_GDSL"/>
    <property type="match status" value="1"/>
</dbReference>
<dbReference type="CDD" id="cd01832">
    <property type="entry name" value="SGNH_hydrolase_like_1"/>
    <property type="match status" value="1"/>
</dbReference>
<dbReference type="InterPro" id="IPR051532">
    <property type="entry name" value="Ester_Hydrolysis_Enzymes"/>
</dbReference>
<dbReference type="OrthoDB" id="5561551at2"/>
<evidence type="ECO:0000313" key="3">
    <source>
        <dbReference type="EMBL" id="SER40402.1"/>
    </source>
</evidence>
<evidence type="ECO:0000313" key="4">
    <source>
        <dbReference type="Proteomes" id="UP000182841"/>
    </source>
</evidence>
<dbReference type="GO" id="GO:0004622">
    <property type="term" value="F:phosphatidylcholine lysophospholipase activity"/>
    <property type="evidence" value="ECO:0007669"/>
    <property type="project" value="TreeGrafter"/>
</dbReference>
<dbReference type="RefSeq" id="WP_074998591.1">
    <property type="nucleotide sequence ID" value="NZ_FOGO01000001.1"/>
</dbReference>
<dbReference type="Gene3D" id="3.40.50.1110">
    <property type="entry name" value="SGNH hydrolase"/>
    <property type="match status" value="1"/>
</dbReference>
<gene>
    <name evidence="3" type="ORF">SAMN05421870_101733</name>
</gene>
<sequence length="324" mass="35240">MTESHEPGNAHSARAQPAARKRSRTVAICAFVLITVAGLVLAVSCGDSSGGGDEHGAQRADGSSRPHSSPTPRKIWNREPDSLAAVGDSITRGFDACSLLADCTEVSWATGTAPGVDSLARRLLGDPEGTSWNYAASGAVMADLPGQMRRAAARKPDLVTVMSGANDACRSTTGRMTPVADFRTDFRAGLRALRGDAPEAQVYVSSVPNLKRLWQEGRKSPIGQRVWGLGICQSMLKDPQSMAAADRERRQEVQDRVVAYNTVLKQECAKDLRCRYDNGAVFDYRFTEAELSNWDWFHPSKKGQRSLAELAYEEITARRPTERG</sequence>
<keyword evidence="2" id="KW-1133">Transmembrane helix</keyword>
<dbReference type="InterPro" id="IPR036514">
    <property type="entry name" value="SGNH_hydro_sf"/>
</dbReference>
<dbReference type="AlphaFoldDB" id="A0A1H9NWS2"/>
<organism evidence="3 4">
    <name type="scientific">Streptomyces qinglanensis</name>
    <dbReference type="NCBI Taxonomy" id="943816"/>
    <lineage>
        <taxon>Bacteria</taxon>
        <taxon>Bacillati</taxon>
        <taxon>Actinomycetota</taxon>
        <taxon>Actinomycetes</taxon>
        <taxon>Kitasatosporales</taxon>
        <taxon>Streptomycetaceae</taxon>
        <taxon>Streptomyces</taxon>
    </lineage>
</organism>
<evidence type="ECO:0000256" key="1">
    <source>
        <dbReference type="SAM" id="MobiDB-lite"/>
    </source>
</evidence>
<keyword evidence="2" id="KW-0812">Transmembrane</keyword>
<accession>A0A1H9NWS2</accession>
<proteinExistence type="predicted"/>
<feature type="compositionally biased region" description="Basic and acidic residues" evidence="1">
    <location>
        <begin position="52"/>
        <end position="64"/>
    </location>
</feature>
<dbReference type="InterPro" id="IPR001087">
    <property type="entry name" value="GDSL"/>
</dbReference>
<dbReference type="SUPFAM" id="SSF52266">
    <property type="entry name" value="SGNH hydrolase"/>
    <property type="match status" value="1"/>
</dbReference>
<name>A0A1H9NWS2_9ACTN</name>
<protein>
    <submittedName>
        <fullName evidence="3">Lysophospholipase L1</fullName>
    </submittedName>
</protein>